<accession>A0A167R7U2</accession>
<dbReference type="RefSeq" id="YP_010776150.1">
    <property type="nucleotide sequence ID" value="NC_075034.1"/>
</dbReference>
<name>A0A167R7U2_9VIRU</name>
<sequence length="225" mass="26689">MANNLAQLIFNQFIEILERFAEKKFCCDFDECDFRYRVREQVNHRLIDVLYEVKDKCGRIREVYATIDFTSICLEDLITCKWVNYLETIAREFICDICPKKIAIVKQEPRKCRDQLPKWEPFPCKTVTTVIRKKKKVHVEPECHVIVKDECECAPICERVPCVPKQEIIIQYEPDTGCRCGGNTVLVQDKHEKHGFKDHKGKPDFNHHEWKCCVDRHERKCCNNH</sequence>
<evidence type="ECO:0000313" key="1">
    <source>
        <dbReference type="EMBL" id="ANB50399.1"/>
    </source>
</evidence>
<dbReference type="GeneID" id="80512761"/>
<dbReference type="Proteomes" id="UP000241365">
    <property type="component" value="Segment"/>
</dbReference>
<proteinExistence type="predicted"/>
<evidence type="ECO:0000313" key="2">
    <source>
        <dbReference type="Proteomes" id="UP000241365"/>
    </source>
</evidence>
<keyword evidence="2" id="KW-1185">Reference proteome</keyword>
<dbReference type="KEGG" id="vg:80512761"/>
<dbReference type="EMBL" id="KU877344">
    <property type="protein sequence ID" value="ANB50399.1"/>
    <property type="molecule type" value="Genomic_DNA"/>
</dbReference>
<reference evidence="1 2" key="1">
    <citation type="journal article" date="2016" name="Genome Announc.">
        <title>Complete Genome Sequence of a New Megavirus Family Member Isolated from an Inland Water Lake for the First Time in India.</title>
        <authorList>
            <person name="Chatterjee A."/>
            <person name="Ali F."/>
            <person name="Bange D."/>
            <person name="Kondabagil K."/>
        </authorList>
    </citation>
    <scope>NUCLEOTIDE SEQUENCE [LARGE SCALE GENOMIC DNA]</scope>
    <source>
        <strain evidence="1">1</strain>
    </source>
</reference>
<organism evidence="1 2">
    <name type="scientific">Powai lake megavirus</name>
    <dbReference type="NCBI Taxonomy" id="1842663"/>
    <lineage>
        <taxon>Viruses</taxon>
        <taxon>Varidnaviria</taxon>
        <taxon>Bamfordvirae</taxon>
        <taxon>Nucleocytoviricota</taxon>
        <taxon>Megaviricetes</taxon>
        <taxon>Imitervirales</taxon>
        <taxon>Mimiviridae</taxon>
        <taxon>Megamimivirinae</taxon>
        <taxon>Megavirus</taxon>
        <taxon>Megavirus powaiense</taxon>
    </lineage>
</organism>
<protein>
    <submittedName>
        <fullName evidence="1">Uncharacterized protein</fullName>
    </submittedName>
</protein>